<dbReference type="Gene3D" id="1.10.600.10">
    <property type="entry name" value="Farnesyl Diphosphate Synthase"/>
    <property type="match status" value="2"/>
</dbReference>
<comment type="caution">
    <text evidence="2">The sequence shown here is derived from an EMBL/GenBank/DDBJ whole genome shotgun (WGS) entry which is preliminary data.</text>
</comment>
<dbReference type="SUPFAM" id="SSF48576">
    <property type="entry name" value="Terpenoid synthases"/>
    <property type="match status" value="2"/>
</dbReference>
<comment type="cofactor">
    <cofactor evidence="1">
        <name>Mg(2+)</name>
        <dbReference type="ChEBI" id="CHEBI:18420"/>
    </cofactor>
</comment>
<gene>
    <name evidence="2" type="ORF">GF068_11120</name>
</gene>
<dbReference type="InterPro" id="IPR008949">
    <property type="entry name" value="Isoprenoid_synthase_dom_sf"/>
</dbReference>
<dbReference type="SFLD" id="SFLDS00005">
    <property type="entry name" value="Isoprenoid_Synthase_Type_I"/>
    <property type="match status" value="2"/>
</dbReference>
<evidence type="ECO:0000313" key="2">
    <source>
        <dbReference type="EMBL" id="MRG92473.1"/>
    </source>
</evidence>
<dbReference type="EC" id="4.2.3.-" evidence="1"/>
<comment type="similarity">
    <text evidence="1">Belongs to the terpene synthase family.</text>
</comment>
<sequence>MQPFTLPDFYMPYPARINPHLEGARAHSKAWAYEMGVLEKNPQGTPIWDERTFDAHDYALLCAYTHPDAPASELDLITDWYVWVFFFDDHFLELYKRTKDMSGAKAYLDRLPLFMPVVPSGAPPTPTNTVERALADLWARTVPLTSVAWRERFLEATKNLLLECMWELANIQENRVANPVEYIEMRRKVGGAPWSAGLVEIAVGAEVPAAVAATRPLEVLRDTFSDGVHLRNDLFSYQREVEEEGENANCVLVLERFLGVPPQKAADLTNEILTSRLQQFENTALVEVPALCAEYGLTPEQCLDVAKYVKGLQDWQSGGHEWHMRSSRYMNEGADKSGDTLDFLGPRGLGTSAFRIKLSPGALGLQRIKTLTHAPFQPVGRMKRPQIYMPFALRLSPHLPAARRNCVAWARKMGMLEVVPGVFGSGIWNERRLIGFDFPACAAGIHPDASPHELDLSSGWLTWGTYGDDYFPLVFGATRDMAGAKRFNARLSMFMPLDLAGAPVPENPVESGLLDLWIRTASPMSMSARQTLRRSIETMTGSWLWELLNQTQNRIPDPVDYVEMRRKTFGADLTMGLSKLTLGDVIPAEVFRTRTMRGLDNTTADVGGWINDLFSYRKEIEFEGELSNLVLVVQRFLECDADRAMHVVNDLLTARVQEFEHIVATELPALLSEFGLEKEARDALLGYVEKQRLYMAGVLNWHVVTSRYVDAELERHPIERVLEGARGFGTTAARIATMFGTGKAGAQVPAVKADLSMGTARVAPLKLGR</sequence>
<dbReference type="SFLD" id="SFLDG01020">
    <property type="entry name" value="Terpene_Cyclase_Like_2"/>
    <property type="match status" value="2"/>
</dbReference>
<dbReference type="AlphaFoldDB" id="A0A6N7PKA2"/>
<name>A0A6N7PKA2_9BACT</name>
<keyword evidence="1" id="KW-0456">Lyase</keyword>
<evidence type="ECO:0000313" key="3">
    <source>
        <dbReference type="Proteomes" id="UP000440224"/>
    </source>
</evidence>
<organism evidence="2 3">
    <name type="scientific">Polyangium spumosum</name>
    <dbReference type="NCBI Taxonomy" id="889282"/>
    <lineage>
        <taxon>Bacteria</taxon>
        <taxon>Pseudomonadati</taxon>
        <taxon>Myxococcota</taxon>
        <taxon>Polyangia</taxon>
        <taxon>Polyangiales</taxon>
        <taxon>Polyangiaceae</taxon>
        <taxon>Polyangium</taxon>
    </lineage>
</organism>
<protein>
    <recommendedName>
        <fullName evidence="1">Terpene synthase</fullName>
        <ecNumber evidence="1">4.2.3.-</ecNumber>
    </recommendedName>
</protein>
<accession>A0A6N7PKA2</accession>
<keyword evidence="1" id="KW-0460">Magnesium</keyword>
<reference evidence="2 3" key="1">
    <citation type="submission" date="2019-10" db="EMBL/GenBank/DDBJ databases">
        <title>A soil myxobacterium in the family Polyangiaceae.</title>
        <authorList>
            <person name="Li Y."/>
            <person name="Wang J."/>
        </authorList>
    </citation>
    <scope>NUCLEOTIDE SEQUENCE [LARGE SCALE GENOMIC DNA]</scope>
    <source>
        <strain evidence="2 3">DSM 14734</strain>
    </source>
</reference>
<keyword evidence="1" id="KW-0479">Metal-binding</keyword>
<keyword evidence="3" id="KW-1185">Reference proteome</keyword>
<dbReference type="NCBIfam" id="NF041168">
    <property type="entry name" value="f2_encap_cargo3"/>
    <property type="match status" value="1"/>
</dbReference>
<dbReference type="OrthoDB" id="2989600at2"/>
<evidence type="ECO:0000256" key="1">
    <source>
        <dbReference type="RuleBase" id="RU366034"/>
    </source>
</evidence>
<proteinExistence type="inferred from homology"/>
<dbReference type="GO" id="GO:0010333">
    <property type="term" value="F:terpene synthase activity"/>
    <property type="evidence" value="ECO:0007669"/>
    <property type="project" value="InterPro"/>
</dbReference>
<dbReference type="RefSeq" id="WP_153819348.1">
    <property type="nucleotide sequence ID" value="NZ_WJIE01000003.1"/>
</dbReference>
<dbReference type="PANTHER" id="PTHR35201">
    <property type="entry name" value="TERPENE SYNTHASE"/>
    <property type="match status" value="1"/>
</dbReference>
<dbReference type="GO" id="GO:0046872">
    <property type="term" value="F:metal ion binding"/>
    <property type="evidence" value="ECO:0007669"/>
    <property type="project" value="UniProtKB-KW"/>
</dbReference>
<dbReference type="InterPro" id="IPR034686">
    <property type="entry name" value="Terpene_cyclase-like_2"/>
</dbReference>
<dbReference type="Proteomes" id="UP000440224">
    <property type="component" value="Unassembled WGS sequence"/>
</dbReference>
<dbReference type="Pfam" id="PF19086">
    <property type="entry name" value="Terpene_syn_C_2"/>
    <property type="match status" value="2"/>
</dbReference>
<dbReference type="PANTHER" id="PTHR35201:SF4">
    <property type="entry name" value="BETA-PINACENE SYNTHASE-RELATED"/>
    <property type="match status" value="1"/>
</dbReference>
<dbReference type="EMBL" id="WJIE01000003">
    <property type="protein sequence ID" value="MRG92473.1"/>
    <property type="molecule type" value="Genomic_DNA"/>
</dbReference>